<evidence type="ECO:0000256" key="1">
    <source>
        <dbReference type="SAM" id="MobiDB-lite"/>
    </source>
</evidence>
<dbReference type="Proteomes" id="UP000316621">
    <property type="component" value="Chromosome 1"/>
</dbReference>
<dbReference type="PANTHER" id="PTHR36387:SF2">
    <property type="entry name" value="UDP-N-ACETYLMURAMOYL-L-ALANYL-D-GLUTAMATE-2, 6-DIAMINOPIMELATE LIGASE"/>
    <property type="match status" value="1"/>
</dbReference>
<feature type="compositionally biased region" description="Acidic residues" evidence="1">
    <location>
        <begin position="1"/>
        <end position="13"/>
    </location>
</feature>
<dbReference type="AlphaFoldDB" id="A0A4Y7I8Z7"/>
<dbReference type="PANTHER" id="PTHR36387">
    <property type="entry name" value="UDP-N-ACETYLMURAMOYL-L-ALANYL-D-GLUTAMATE-2, 6-DIAMINOPIMELATE LIGASE"/>
    <property type="match status" value="1"/>
</dbReference>
<keyword evidence="3" id="KW-1185">Reference proteome</keyword>
<dbReference type="OMA" id="PRSHENI"/>
<gene>
    <name evidence="2" type="ORF">C5167_038244</name>
</gene>
<dbReference type="EMBL" id="CM010715">
    <property type="protein sequence ID" value="RZC45304.1"/>
    <property type="molecule type" value="Genomic_DNA"/>
</dbReference>
<organism evidence="2 3">
    <name type="scientific">Papaver somniferum</name>
    <name type="common">Opium poppy</name>
    <dbReference type="NCBI Taxonomy" id="3469"/>
    <lineage>
        <taxon>Eukaryota</taxon>
        <taxon>Viridiplantae</taxon>
        <taxon>Streptophyta</taxon>
        <taxon>Embryophyta</taxon>
        <taxon>Tracheophyta</taxon>
        <taxon>Spermatophyta</taxon>
        <taxon>Magnoliopsida</taxon>
        <taxon>Ranunculales</taxon>
        <taxon>Papaveraceae</taxon>
        <taxon>Papaveroideae</taxon>
        <taxon>Papaver</taxon>
    </lineage>
</organism>
<reference evidence="2 3" key="1">
    <citation type="journal article" date="2018" name="Science">
        <title>The opium poppy genome and morphinan production.</title>
        <authorList>
            <person name="Guo L."/>
            <person name="Winzer T."/>
            <person name="Yang X."/>
            <person name="Li Y."/>
            <person name="Ning Z."/>
            <person name="He Z."/>
            <person name="Teodor R."/>
            <person name="Lu Y."/>
            <person name="Bowser T.A."/>
            <person name="Graham I.A."/>
            <person name="Ye K."/>
        </authorList>
    </citation>
    <scope>NUCLEOTIDE SEQUENCE [LARGE SCALE GENOMIC DNA]</scope>
    <source>
        <strain evidence="3">cv. HN1</strain>
        <tissue evidence="2">Leaves</tissue>
    </source>
</reference>
<protein>
    <submittedName>
        <fullName evidence="2">Uncharacterized protein</fullName>
    </submittedName>
</protein>
<name>A0A4Y7I8Z7_PAPSO</name>
<dbReference type="Gramene" id="RZC45304">
    <property type="protein sequence ID" value="RZC45304"/>
    <property type="gene ID" value="C5167_038244"/>
</dbReference>
<proteinExistence type="predicted"/>
<feature type="region of interest" description="Disordered" evidence="1">
    <location>
        <begin position="1"/>
        <end position="84"/>
    </location>
</feature>
<feature type="compositionally biased region" description="Basic residues" evidence="1">
    <location>
        <begin position="45"/>
        <end position="56"/>
    </location>
</feature>
<feature type="compositionally biased region" description="Basic and acidic residues" evidence="1">
    <location>
        <begin position="23"/>
        <end position="44"/>
    </location>
</feature>
<dbReference type="OrthoDB" id="1869542at2759"/>
<evidence type="ECO:0000313" key="3">
    <source>
        <dbReference type="Proteomes" id="UP000316621"/>
    </source>
</evidence>
<accession>A0A4Y7I8Z7</accession>
<feature type="region of interest" description="Disordered" evidence="1">
    <location>
        <begin position="98"/>
        <end position="119"/>
    </location>
</feature>
<evidence type="ECO:0000313" key="2">
    <source>
        <dbReference type="EMBL" id="RZC45304.1"/>
    </source>
</evidence>
<sequence length="178" mass="20510">MAERDSDDFDAPEEVSVQQGLKQVEELQKAERESKTRIAQEGKERRRRWAQRKTPRKSKDDGAVNELTETEPEQEDKHNLGTLPTDIVDLLVEREKHVFLPDPEEEKTNENSKRKKRKAKTFGPNMVILKDISPAQCLQNSLDFLKKRKMQVKRSSSVLKNSSQALRLISTSGLLNKE</sequence>